<feature type="compositionally biased region" description="Polar residues" evidence="2">
    <location>
        <begin position="693"/>
        <end position="707"/>
    </location>
</feature>
<feature type="compositionally biased region" description="Polar residues" evidence="2">
    <location>
        <begin position="366"/>
        <end position="375"/>
    </location>
</feature>
<feature type="region of interest" description="Disordered" evidence="2">
    <location>
        <begin position="657"/>
        <end position="743"/>
    </location>
</feature>
<feature type="region of interest" description="Disordered" evidence="2">
    <location>
        <begin position="351"/>
        <end position="530"/>
    </location>
</feature>
<evidence type="ECO:0000256" key="1">
    <source>
        <dbReference type="ARBA" id="ARBA00009207"/>
    </source>
</evidence>
<dbReference type="PANTHER" id="PTHR16487:SF0">
    <property type="entry name" value="PROTEIN PHOSPHATASE 4 REGULATORY SUBUNIT 2-RELATED"/>
    <property type="match status" value="1"/>
</dbReference>
<feature type="compositionally biased region" description="Low complexity" evidence="2">
    <location>
        <begin position="384"/>
        <end position="413"/>
    </location>
</feature>
<sequence length="743" mass="78480">MFFSLFLVAGQQINNDFCLDPRLQINNEFLSSYSRNPCPEIPAVLEQYLNGIAANGETLYHWPLLKPLLFAKMEQVIGELQKGLSSEVIPERPNVENVPFDVMHARIVEAFHKFNGTPFTIQRLCELLMDPKRHYKRSDKFLRGLEKNVLVVSTVDPFGRNVVSEVGNKHLVNGLDTVGSPFFPRDSSITSNLPPVPGWVTSAPSVTSPHSVAPTAVADQKQSQPSSHDSAVTTSVVSGVVTSLYGEPPQATQAEEVVEETVVTMDTSESSVADCRETGSEDGMGREDSNTSSSSSSSSEELSANDTSDNSPGVPAADTDTSHTSPWVSVLAEGEDKVHVTSSVAAGVDDQSAGVTNVDSSDECNRSASKMSPQQAVGVGGTYSILSSSGVNSSSESSEKSSSCVDRSNSLESESSEKSSSHGDDSSSLENELIAKSSLRVDESSSLKSESSKKSSFHVDDTNSPDRSNSLESESSEKSSSDVDGSSLQLPMDTSYSQEPQAKRRKLSHEMSHVHDSPKTSSDFPVSSNTLGDVVASSDFPVSTNILGDVVASSDFPVSTNTLGDVVASSDFPVSSSTSGDVIVPSAFPASSSTSGDVTVPSAFPASSSTSGDVDMSLDSDPVSTTESNMTSELNPADLLCVQDTDVHGGLVDSELGVHPEVHEPGSEGPECVASPPSQEASSSDSQGFDATVESQNIVDTEATNVEGSAKLDGFDQAGEFRKTEEPEKEEEISEGNLVDPQS</sequence>
<dbReference type="Pfam" id="PF09184">
    <property type="entry name" value="PPP4R2"/>
    <property type="match status" value="1"/>
</dbReference>
<evidence type="ECO:0000256" key="2">
    <source>
        <dbReference type="SAM" id="MobiDB-lite"/>
    </source>
</evidence>
<dbReference type="PANTHER" id="PTHR16487">
    <property type="entry name" value="PPP4R2-RELATED PROTEIN"/>
    <property type="match status" value="1"/>
</dbReference>
<dbReference type="GO" id="GO:0019888">
    <property type="term" value="F:protein phosphatase regulator activity"/>
    <property type="evidence" value="ECO:0007669"/>
    <property type="project" value="InterPro"/>
</dbReference>
<feature type="compositionally biased region" description="Basic and acidic residues" evidence="2">
    <location>
        <begin position="274"/>
        <end position="289"/>
    </location>
</feature>
<dbReference type="EMBL" id="CAJHNH020003246">
    <property type="protein sequence ID" value="CAG5128860.1"/>
    <property type="molecule type" value="Genomic_DNA"/>
</dbReference>
<dbReference type="GO" id="GO:0005737">
    <property type="term" value="C:cytoplasm"/>
    <property type="evidence" value="ECO:0007669"/>
    <property type="project" value="TreeGrafter"/>
</dbReference>
<dbReference type="Proteomes" id="UP000678393">
    <property type="component" value="Unassembled WGS sequence"/>
</dbReference>
<evidence type="ECO:0000313" key="4">
    <source>
        <dbReference type="Proteomes" id="UP000678393"/>
    </source>
</evidence>
<feature type="region of interest" description="Disordered" evidence="2">
    <location>
        <begin position="201"/>
        <end position="233"/>
    </location>
</feature>
<feature type="compositionally biased region" description="Low complexity" evidence="2">
    <location>
        <begin position="290"/>
        <end position="308"/>
    </location>
</feature>
<evidence type="ECO:0008006" key="5">
    <source>
        <dbReference type="Google" id="ProtNLM"/>
    </source>
</evidence>
<dbReference type="AlphaFoldDB" id="A0A8S3ZM81"/>
<keyword evidence="4" id="KW-1185">Reference proteome</keyword>
<dbReference type="InterPro" id="IPR015267">
    <property type="entry name" value="PPP4R2"/>
</dbReference>
<feature type="compositionally biased region" description="Polar residues" evidence="2">
    <location>
        <begin position="519"/>
        <end position="530"/>
    </location>
</feature>
<dbReference type="GO" id="GO:0030289">
    <property type="term" value="C:protein phosphatase 4 complex"/>
    <property type="evidence" value="ECO:0007669"/>
    <property type="project" value="InterPro"/>
</dbReference>
<feature type="compositionally biased region" description="Basic and acidic residues" evidence="2">
    <location>
        <begin position="508"/>
        <end position="518"/>
    </location>
</feature>
<feature type="compositionally biased region" description="Basic and acidic residues" evidence="2">
    <location>
        <begin position="415"/>
        <end position="425"/>
    </location>
</feature>
<feature type="region of interest" description="Disordered" evidence="2">
    <location>
        <begin position="247"/>
        <end position="323"/>
    </location>
</feature>
<feature type="compositionally biased region" description="Polar residues" evidence="2">
    <location>
        <begin position="220"/>
        <end position="231"/>
    </location>
</feature>
<feature type="compositionally biased region" description="Basic and acidic residues" evidence="2">
    <location>
        <begin position="439"/>
        <end position="461"/>
    </location>
</feature>
<organism evidence="3 4">
    <name type="scientific">Candidula unifasciata</name>
    <dbReference type="NCBI Taxonomy" id="100452"/>
    <lineage>
        <taxon>Eukaryota</taxon>
        <taxon>Metazoa</taxon>
        <taxon>Spiralia</taxon>
        <taxon>Lophotrochozoa</taxon>
        <taxon>Mollusca</taxon>
        <taxon>Gastropoda</taxon>
        <taxon>Heterobranchia</taxon>
        <taxon>Euthyneura</taxon>
        <taxon>Panpulmonata</taxon>
        <taxon>Eupulmonata</taxon>
        <taxon>Stylommatophora</taxon>
        <taxon>Helicina</taxon>
        <taxon>Helicoidea</taxon>
        <taxon>Geomitridae</taxon>
        <taxon>Candidula</taxon>
    </lineage>
</organism>
<gene>
    <name evidence="3" type="ORF">CUNI_LOCUS14418</name>
</gene>
<accession>A0A8S3ZM81</accession>
<comment type="similarity">
    <text evidence="1">Belongs to the PPP4R2 family.</text>
</comment>
<reference evidence="3" key="1">
    <citation type="submission" date="2021-04" db="EMBL/GenBank/DDBJ databases">
        <authorList>
            <consortium name="Molecular Ecology Group"/>
        </authorList>
    </citation>
    <scope>NUCLEOTIDE SEQUENCE</scope>
</reference>
<feature type="compositionally biased region" description="Low complexity" evidence="2">
    <location>
        <begin position="674"/>
        <end position="687"/>
    </location>
</feature>
<name>A0A8S3ZM81_9EUPU</name>
<feature type="compositionally biased region" description="Basic and acidic residues" evidence="2">
    <location>
        <begin position="657"/>
        <end position="666"/>
    </location>
</feature>
<feature type="compositionally biased region" description="Polar residues" evidence="2">
    <location>
        <begin position="622"/>
        <end position="634"/>
    </location>
</feature>
<feature type="compositionally biased region" description="Low complexity" evidence="2">
    <location>
        <begin position="260"/>
        <end position="272"/>
    </location>
</feature>
<dbReference type="GO" id="GO:0005634">
    <property type="term" value="C:nucleus"/>
    <property type="evidence" value="ECO:0007669"/>
    <property type="project" value="TreeGrafter"/>
</dbReference>
<feature type="region of interest" description="Disordered" evidence="2">
    <location>
        <begin position="589"/>
        <end position="635"/>
    </location>
</feature>
<comment type="caution">
    <text evidence="3">The sequence shown here is derived from an EMBL/GenBank/DDBJ whole genome shotgun (WGS) entry which is preliminary data.</text>
</comment>
<protein>
    <recommendedName>
        <fullName evidence="5">Serine/threonine-protein phosphatase 4 regulatory subunit 2</fullName>
    </recommendedName>
</protein>
<evidence type="ECO:0000313" key="3">
    <source>
        <dbReference type="EMBL" id="CAG5128860.1"/>
    </source>
</evidence>
<dbReference type="OrthoDB" id="341898at2759"/>
<proteinExistence type="inferred from homology"/>
<feature type="compositionally biased region" description="Polar residues" evidence="2">
    <location>
        <begin position="488"/>
        <end position="500"/>
    </location>
</feature>